<dbReference type="Gene3D" id="3.40.50.450">
    <property type="match status" value="1"/>
</dbReference>
<keyword evidence="6" id="KW-1185">Reference proteome</keyword>
<comment type="caution">
    <text evidence="5">The sequence shown here is derived from an EMBL/GenBank/DDBJ whole genome shotgun (WGS) entry which is preliminary data.</text>
</comment>
<sequence>MENQDALLVLARARLPDALFRHLLAAHAEPAAALAAARHGAGLPLACREALARPCPRRLDADRAWLDKPGRRLLAWNSPDYPALLRRTPWPPALLFLHGDPSLLWHPQVALVGSRRPSPAGRQRAHDFAANLAGAGWAVTSGLAEGIDAAAHAGALAVGGRTLAVVGTGLDQAYPPGHAALMARIAAEGLVLGEHPPGTPAIASHFPSRNRVVAGLSLATVVLEAALRSGALISARLAAEAGREVFALPGSVDNPVARGCHRLIREGATLVESPDQVIEALEPLAASLADDLRSALGAADTAARDAPGQPAGRSAGGQPGDSANHKRLWSALGHDPTPLDELVRRTGLTVAELSSMLLVMELDGRVVADNGRFARHP</sequence>
<dbReference type="InterPro" id="IPR003488">
    <property type="entry name" value="DprA"/>
</dbReference>
<dbReference type="EMBL" id="BMKC01000002">
    <property type="protein sequence ID" value="GGA79371.1"/>
    <property type="molecule type" value="Genomic_DNA"/>
</dbReference>
<dbReference type="PANTHER" id="PTHR43022">
    <property type="entry name" value="PROTEIN SMF"/>
    <property type="match status" value="1"/>
</dbReference>
<dbReference type="SUPFAM" id="SSF102405">
    <property type="entry name" value="MCP/YpsA-like"/>
    <property type="match status" value="1"/>
</dbReference>
<evidence type="ECO:0000313" key="5">
    <source>
        <dbReference type="EMBL" id="GGA79371.1"/>
    </source>
</evidence>
<comment type="similarity">
    <text evidence="1">Belongs to the DprA/Smf family.</text>
</comment>
<feature type="domain" description="Smf/DprA SLOG" evidence="3">
    <location>
        <begin position="73"/>
        <end position="281"/>
    </location>
</feature>
<evidence type="ECO:0000256" key="2">
    <source>
        <dbReference type="SAM" id="MobiDB-lite"/>
    </source>
</evidence>
<feature type="domain" description="DprA winged helix" evidence="4">
    <location>
        <begin position="318"/>
        <end position="371"/>
    </location>
</feature>
<accession>A0ABQ1HJU6</accession>
<feature type="region of interest" description="Disordered" evidence="2">
    <location>
        <begin position="299"/>
        <end position="336"/>
    </location>
</feature>
<evidence type="ECO:0000256" key="1">
    <source>
        <dbReference type="ARBA" id="ARBA00006525"/>
    </source>
</evidence>
<dbReference type="NCBIfam" id="TIGR00732">
    <property type="entry name" value="dprA"/>
    <property type="match status" value="1"/>
</dbReference>
<organism evidence="5 6">
    <name type="scientific">Arenimonas soli</name>
    <dbReference type="NCBI Taxonomy" id="2269504"/>
    <lineage>
        <taxon>Bacteria</taxon>
        <taxon>Pseudomonadati</taxon>
        <taxon>Pseudomonadota</taxon>
        <taxon>Gammaproteobacteria</taxon>
        <taxon>Lysobacterales</taxon>
        <taxon>Lysobacteraceae</taxon>
        <taxon>Arenimonas</taxon>
    </lineage>
</organism>
<dbReference type="InterPro" id="IPR041614">
    <property type="entry name" value="DprA_WH"/>
</dbReference>
<dbReference type="Pfam" id="PF17782">
    <property type="entry name" value="WHD_DprA"/>
    <property type="match status" value="1"/>
</dbReference>
<dbReference type="InterPro" id="IPR036388">
    <property type="entry name" value="WH-like_DNA-bd_sf"/>
</dbReference>
<evidence type="ECO:0000259" key="3">
    <source>
        <dbReference type="Pfam" id="PF02481"/>
    </source>
</evidence>
<reference evidence="6" key="1">
    <citation type="journal article" date="2019" name="Int. J. Syst. Evol. Microbiol.">
        <title>The Global Catalogue of Microorganisms (GCM) 10K type strain sequencing project: providing services to taxonomists for standard genome sequencing and annotation.</title>
        <authorList>
            <consortium name="The Broad Institute Genomics Platform"/>
            <consortium name="The Broad Institute Genome Sequencing Center for Infectious Disease"/>
            <person name="Wu L."/>
            <person name="Ma J."/>
        </authorList>
    </citation>
    <scope>NUCLEOTIDE SEQUENCE [LARGE SCALE GENOMIC DNA]</scope>
    <source>
        <strain evidence="6">CGMCC 1.15905</strain>
    </source>
</reference>
<dbReference type="Proteomes" id="UP000623419">
    <property type="component" value="Unassembled WGS sequence"/>
</dbReference>
<proteinExistence type="inferred from homology"/>
<dbReference type="Pfam" id="PF02481">
    <property type="entry name" value="DNA_processg_A"/>
    <property type="match status" value="1"/>
</dbReference>
<dbReference type="PANTHER" id="PTHR43022:SF1">
    <property type="entry name" value="PROTEIN SMF"/>
    <property type="match status" value="1"/>
</dbReference>
<dbReference type="Gene3D" id="1.10.10.10">
    <property type="entry name" value="Winged helix-like DNA-binding domain superfamily/Winged helix DNA-binding domain"/>
    <property type="match status" value="1"/>
</dbReference>
<evidence type="ECO:0000313" key="6">
    <source>
        <dbReference type="Proteomes" id="UP000623419"/>
    </source>
</evidence>
<gene>
    <name evidence="5" type="primary">smf</name>
    <name evidence="5" type="ORF">GCM10011521_17030</name>
</gene>
<protein>
    <submittedName>
        <fullName evidence="5">DNA processing protein DprA</fullName>
    </submittedName>
</protein>
<dbReference type="InterPro" id="IPR057666">
    <property type="entry name" value="DrpA_SLOG"/>
</dbReference>
<evidence type="ECO:0000259" key="4">
    <source>
        <dbReference type="Pfam" id="PF17782"/>
    </source>
</evidence>
<dbReference type="RefSeq" id="WP_188663213.1">
    <property type="nucleotide sequence ID" value="NZ_BMKC01000002.1"/>
</dbReference>
<name>A0ABQ1HJU6_9GAMM</name>